<keyword evidence="2" id="KW-0479">Metal-binding</keyword>
<evidence type="ECO:0000259" key="5">
    <source>
        <dbReference type="PROSITE" id="PS51296"/>
    </source>
</evidence>
<dbReference type="InterPro" id="IPR017941">
    <property type="entry name" value="Rieske_2Fe-2S"/>
</dbReference>
<keyword evidence="3" id="KW-0408">Iron</keyword>
<dbReference type="EMBL" id="LLWF02000182">
    <property type="protein sequence ID" value="ONH81152.1"/>
    <property type="molecule type" value="Genomic_DNA"/>
</dbReference>
<dbReference type="STRING" id="207340.APZ41_021430"/>
<sequence>MRILCDDMLVLCHASDVPDGDARGFLPGPDAPRRIIVYRRGETYRAYLDSCPHYRAGTPMSWRADAYMNCDRTHLVCFAHGALFDLETGVCVAGPCKGRRLTAIALMLRDNGDLCVSVSEARQP</sequence>
<dbReference type="CDD" id="cd03467">
    <property type="entry name" value="Rieske"/>
    <property type="match status" value="1"/>
</dbReference>
<dbReference type="Proteomes" id="UP000054844">
    <property type="component" value="Unassembled WGS sequence"/>
</dbReference>
<organism evidence="6 7">
    <name type="scientific">Roseomonas mucosa</name>
    <dbReference type="NCBI Taxonomy" id="207340"/>
    <lineage>
        <taxon>Bacteria</taxon>
        <taxon>Pseudomonadati</taxon>
        <taxon>Pseudomonadota</taxon>
        <taxon>Alphaproteobacteria</taxon>
        <taxon>Acetobacterales</taxon>
        <taxon>Roseomonadaceae</taxon>
        <taxon>Roseomonas</taxon>
    </lineage>
</organism>
<evidence type="ECO:0000256" key="4">
    <source>
        <dbReference type="ARBA" id="ARBA00023014"/>
    </source>
</evidence>
<evidence type="ECO:0000256" key="1">
    <source>
        <dbReference type="ARBA" id="ARBA00022714"/>
    </source>
</evidence>
<dbReference type="RefSeq" id="WP_076970482.1">
    <property type="nucleotide sequence ID" value="NZ_CP034925.1"/>
</dbReference>
<evidence type="ECO:0000313" key="6">
    <source>
        <dbReference type="EMBL" id="ONH81152.1"/>
    </source>
</evidence>
<dbReference type="PANTHER" id="PTHR40261:SF1">
    <property type="entry name" value="RIESKE DOMAIN-CONTAINING PROTEIN"/>
    <property type="match status" value="1"/>
</dbReference>
<reference evidence="6" key="1">
    <citation type="submission" date="2016-12" db="EMBL/GenBank/DDBJ databases">
        <title>Draft genome sequence of Roseomonas mucosa strain AU37, isolated from a peripheral intravenous catheter.</title>
        <authorList>
            <person name="Choudhury M.A."/>
            <person name="Sidjabat H.E."/>
            <person name="Wailan A.M."/>
            <person name="Zhang L."/>
            <person name="Marsh N.M."/>
            <person name="Rickard C.M."/>
            <person name="Davies M."/>
            <person name="Mcmillan D.J."/>
        </authorList>
    </citation>
    <scope>NUCLEOTIDE SEQUENCE [LARGE SCALE GENOMIC DNA]</scope>
    <source>
        <strain evidence="6">AU37</strain>
    </source>
</reference>
<evidence type="ECO:0000256" key="3">
    <source>
        <dbReference type="ARBA" id="ARBA00023004"/>
    </source>
</evidence>
<gene>
    <name evidence="6" type="ORF">APZ41_021430</name>
</gene>
<evidence type="ECO:0000313" key="7">
    <source>
        <dbReference type="Proteomes" id="UP000054844"/>
    </source>
</evidence>
<proteinExistence type="predicted"/>
<evidence type="ECO:0000256" key="2">
    <source>
        <dbReference type="ARBA" id="ARBA00022723"/>
    </source>
</evidence>
<keyword evidence="1" id="KW-0001">2Fe-2S</keyword>
<keyword evidence="7" id="KW-1185">Reference proteome</keyword>
<name>A0A1S8CYJ5_9PROT</name>
<protein>
    <submittedName>
        <fullName evidence="6">(2Fe-2S)-binding protein</fullName>
    </submittedName>
</protein>
<accession>A0A1S8CYJ5</accession>
<dbReference type="SUPFAM" id="SSF50022">
    <property type="entry name" value="ISP domain"/>
    <property type="match status" value="1"/>
</dbReference>
<dbReference type="PANTHER" id="PTHR40261">
    <property type="match status" value="1"/>
</dbReference>
<dbReference type="Gene3D" id="2.102.10.10">
    <property type="entry name" value="Rieske [2Fe-2S] iron-sulphur domain"/>
    <property type="match status" value="1"/>
</dbReference>
<dbReference type="Pfam" id="PF00355">
    <property type="entry name" value="Rieske"/>
    <property type="match status" value="1"/>
</dbReference>
<dbReference type="GO" id="GO:0051537">
    <property type="term" value="F:2 iron, 2 sulfur cluster binding"/>
    <property type="evidence" value="ECO:0007669"/>
    <property type="project" value="UniProtKB-KW"/>
</dbReference>
<dbReference type="AlphaFoldDB" id="A0A1S8CYJ5"/>
<dbReference type="PROSITE" id="PS51296">
    <property type="entry name" value="RIESKE"/>
    <property type="match status" value="1"/>
</dbReference>
<dbReference type="GO" id="GO:0046872">
    <property type="term" value="F:metal ion binding"/>
    <property type="evidence" value="ECO:0007669"/>
    <property type="project" value="UniProtKB-KW"/>
</dbReference>
<dbReference type="InterPro" id="IPR036922">
    <property type="entry name" value="Rieske_2Fe-2S_sf"/>
</dbReference>
<comment type="caution">
    <text evidence="6">The sequence shown here is derived from an EMBL/GenBank/DDBJ whole genome shotgun (WGS) entry which is preliminary data.</text>
</comment>
<feature type="domain" description="Rieske" evidence="5">
    <location>
        <begin position="9"/>
        <end position="115"/>
    </location>
</feature>
<keyword evidence="4" id="KW-0411">Iron-sulfur</keyword>